<dbReference type="InterPro" id="IPR047589">
    <property type="entry name" value="DUF11_rpt"/>
</dbReference>
<evidence type="ECO:0000259" key="4">
    <source>
        <dbReference type="Pfam" id="PF01345"/>
    </source>
</evidence>
<name>A0ABU6D2R3_9GAMM</name>
<dbReference type="InterPro" id="IPR001434">
    <property type="entry name" value="OmcB-like_DUF11"/>
</dbReference>
<keyword evidence="3" id="KW-0732">Signal</keyword>
<evidence type="ECO:0000313" key="6">
    <source>
        <dbReference type="EMBL" id="MEB4593381.1"/>
    </source>
</evidence>
<proteinExistence type="predicted"/>
<dbReference type="SUPFAM" id="SSF117074">
    <property type="entry name" value="Hypothetical protein PA1324"/>
    <property type="match status" value="2"/>
</dbReference>
<keyword evidence="2" id="KW-0964">Secreted</keyword>
<feature type="domain" description="SD-repeat containing protein B" evidence="5">
    <location>
        <begin position="627"/>
        <end position="679"/>
    </location>
</feature>
<dbReference type="InterPro" id="IPR013783">
    <property type="entry name" value="Ig-like_fold"/>
</dbReference>
<dbReference type="PANTHER" id="PTHR23303">
    <property type="entry name" value="CARBOXYPEPTIDASE REGULATORY REGION-CONTAINING"/>
    <property type="match status" value="1"/>
</dbReference>
<evidence type="ECO:0000256" key="1">
    <source>
        <dbReference type="ARBA" id="ARBA00004613"/>
    </source>
</evidence>
<evidence type="ECO:0000256" key="3">
    <source>
        <dbReference type="ARBA" id="ARBA00022729"/>
    </source>
</evidence>
<dbReference type="EMBL" id="JAYMYJ010000156">
    <property type="protein sequence ID" value="MEB4593381.1"/>
    <property type="molecule type" value="Genomic_DNA"/>
</dbReference>
<feature type="domain" description="DUF11" evidence="4">
    <location>
        <begin position="765"/>
        <end position="849"/>
    </location>
</feature>
<reference evidence="6 7" key="2">
    <citation type="submission" date="2024-01" db="EMBL/GenBank/DDBJ databases">
        <authorList>
            <person name="Xie X."/>
        </authorList>
    </citation>
    <scope>NUCLEOTIDE SEQUENCE [LARGE SCALE GENOMIC DNA]</scope>
    <source>
        <strain evidence="6">SCUT-1</strain>
    </source>
</reference>
<reference evidence="7" key="1">
    <citation type="submission" date="2023-07" db="EMBL/GenBank/DDBJ databases">
        <title>The carbon used by Thiothrix.</title>
        <authorList>
            <person name="Chen L."/>
        </authorList>
    </citation>
    <scope>NUCLEOTIDE SEQUENCE [LARGE SCALE GENOMIC DNA]</scope>
</reference>
<dbReference type="Pfam" id="PF01345">
    <property type="entry name" value="DUF11"/>
    <property type="match status" value="1"/>
</dbReference>
<accession>A0ABU6D2R3</accession>
<dbReference type="RefSeq" id="WP_324698245.1">
    <property type="nucleotide sequence ID" value="NZ_JAYMYJ010000156.1"/>
</dbReference>
<evidence type="ECO:0000259" key="5">
    <source>
        <dbReference type="Pfam" id="PF17210"/>
    </source>
</evidence>
<dbReference type="NCBIfam" id="TIGR01451">
    <property type="entry name" value="B_ant_repeat"/>
    <property type="match status" value="1"/>
</dbReference>
<dbReference type="InterPro" id="IPR051417">
    <property type="entry name" value="SDr/BOS_complex"/>
</dbReference>
<organism evidence="6 7">
    <name type="scientific">Candidatus Thiothrix phosphatis</name>
    <dbReference type="NCBI Taxonomy" id="3112415"/>
    <lineage>
        <taxon>Bacteria</taxon>
        <taxon>Pseudomonadati</taxon>
        <taxon>Pseudomonadota</taxon>
        <taxon>Gammaproteobacteria</taxon>
        <taxon>Thiotrichales</taxon>
        <taxon>Thiotrichaceae</taxon>
        <taxon>Thiothrix</taxon>
    </lineage>
</organism>
<dbReference type="InterPro" id="IPR033764">
    <property type="entry name" value="Sdr_B"/>
</dbReference>
<evidence type="ECO:0000313" key="7">
    <source>
        <dbReference type="Proteomes" id="UP001308005"/>
    </source>
</evidence>
<dbReference type="Proteomes" id="UP001308005">
    <property type="component" value="Unassembled WGS sequence"/>
</dbReference>
<protein>
    <submittedName>
        <fullName evidence="6">SdrD B-like domain-containing protein</fullName>
    </submittedName>
</protein>
<comment type="subcellular location">
    <subcellularLocation>
        <location evidence="1">Secreted</location>
    </subcellularLocation>
</comment>
<sequence>MYKKSTLQAWGRFLWGGGLVLVPQLVHADISGKAFRDFNVNGAFDNSAAFHEVGVAGITVKAFDAAGVQAATATSIEDGSYTLAGLNSGADYRLEFSWSENWLKEGAAGGTSVQFVKDGSTNANLALGNPAQTIAPGSVPQVATAVYSGSIHYGDEFALVKLPESSGSVSSTDLTSYMSPAPTVLAKENQVGSIWGMAHDRTRQRLLAGAFVKRYARLAGNPTTIYSIPDSSGAPSVWVTLDATRADPHGASPNWSQDFTVISSVGKDGLGDVDIAEDGSEVYTVDLKTREFVRIPVNTDGDAGMPVKVALPTSLPNCADSNDVRPMGLGVRDGKVYVGLVCSAESTVSGLPIASSGARKGDPSKLRGYVYVWDGANSFTSVLDFPLNYTRGCLNNGGIGNCSSVGNAAWQAWTLAYPFSDLSSTYGYGYPQPMIADIDFTSDGGMVLGLADRFGHMDGAYAVEPPSGSFSGSQLTIAGDVLRACKAGSAWVMEKLISGNAACSTAGKGYDANRQKTIDEYYFEDDMGTIAPGNHADIGEGGVSIIQGSDTVIASVMDPARNAPGNDPVTGQNPWESQGLHWYNDKTGALEKSYLLVDKGQPGDQPLWGKGNGLGDVEMLYPPAPIEIGNRVWLDSDGDGIQDADESGIPNVPVQLLSGGTVLATVTTAADGSYYFSNASGVDSASVKYGLSQLQPNTAYTLHFPATVTVGGKSHNLTTAKAGGNSLIDSDAVASGDVAVTAADIPIAGANNHSFDVGYAELKVDMALTKTVTPSAAKRGETVVYTLTVTNTGGSVATGVKVTDKLPDTLTFVSHDGVSPGVYDAMTGEWDVGAVEMGAANAVTLHIMATLN</sequence>
<dbReference type="Pfam" id="PF17210">
    <property type="entry name" value="SdrD_B"/>
    <property type="match status" value="1"/>
</dbReference>
<evidence type="ECO:0000256" key="2">
    <source>
        <dbReference type="ARBA" id="ARBA00022525"/>
    </source>
</evidence>
<keyword evidence="7" id="KW-1185">Reference proteome</keyword>
<dbReference type="Gene3D" id="2.60.40.10">
    <property type="entry name" value="Immunoglobulins"/>
    <property type="match status" value="2"/>
</dbReference>
<gene>
    <name evidence="6" type="ORF">VSS37_20555</name>
</gene>
<comment type="caution">
    <text evidence="6">The sequence shown here is derived from an EMBL/GenBank/DDBJ whole genome shotgun (WGS) entry which is preliminary data.</text>
</comment>